<comment type="caution">
    <text evidence="6">The sequence shown here is derived from an EMBL/GenBank/DDBJ whole genome shotgun (WGS) entry which is preliminary data.</text>
</comment>
<dbReference type="InterPro" id="IPR047057">
    <property type="entry name" value="MerR_fam"/>
</dbReference>
<dbReference type="Gene3D" id="1.10.1660.10">
    <property type="match status" value="1"/>
</dbReference>
<dbReference type="AlphaFoldDB" id="A0A0R1LIY6"/>
<keyword evidence="2" id="KW-0238">DNA-binding</keyword>
<dbReference type="PANTHER" id="PTHR30204:SF90">
    <property type="entry name" value="HTH-TYPE TRANSCRIPTIONAL ACTIVATOR MTA"/>
    <property type="match status" value="1"/>
</dbReference>
<keyword evidence="1" id="KW-0805">Transcription regulation</keyword>
<dbReference type="SUPFAM" id="SSF89082">
    <property type="entry name" value="Antibiotic binding domain of TipA-like multidrug resistance regulators"/>
    <property type="match status" value="1"/>
</dbReference>
<dbReference type="EMBL" id="AZDV01000005">
    <property type="protein sequence ID" value="KRK95883.1"/>
    <property type="molecule type" value="Genomic_DNA"/>
</dbReference>
<dbReference type="GO" id="GO:0003677">
    <property type="term" value="F:DNA binding"/>
    <property type="evidence" value="ECO:0007669"/>
    <property type="project" value="UniProtKB-KW"/>
</dbReference>
<dbReference type="Pfam" id="PF13411">
    <property type="entry name" value="MerR_1"/>
    <property type="match status" value="1"/>
</dbReference>
<dbReference type="InterPro" id="IPR012925">
    <property type="entry name" value="TipAS_dom"/>
</dbReference>
<dbReference type="OrthoDB" id="9814833at2"/>
<dbReference type="InterPro" id="IPR009061">
    <property type="entry name" value="DNA-bd_dom_put_sf"/>
</dbReference>
<dbReference type="CDD" id="cd01106">
    <property type="entry name" value="HTH_TipAL-Mta"/>
    <property type="match status" value="1"/>
</dbReference>
<organism evidence="6 7">
    <name type="scientific">Levilactobacillus acidifarinae DSM 19394 = JCM 15949</name>
    <dbReference type="NCBI Taxonomy" id="1423715"/>
    <lineage>
        <taxon>Bacteria</taxon>
        <taxon>Bacillati</taxon>
        <taxon>Bacillota</taxon>
        <taxon>Bacilli</taxon>
        <taxon>Lactobacillales</taxon>
        <taxon>Lactobacillaceae</taxon>
        <taxon>Levilactobacillus</taxon>
    </lineage>
</organism>
<evidence type="ECO:0000256" key="1">
    <source>
        <dbReference type="ARBA" id="ARBA00023015"/>
    </source>
</evidence>
<dbReference type="SMART" id="SM00422">
    <property type="entry name" value="HTH_MERR"/>
    <property type="match status" value="1"/>
</dbReference>
<dbReference type="InterPro" id="IPR036244">
    <property type="entry name" value="TipA-like_antibiotic-bd"/>
</dbReference>
<dbReference type="PROSITE" id="PS50937">
    <property type="entry name" value="HTH_MERR_2"/>
    <property type="match status" value="1"/>
</dbReference>
<dbReference type="PRINTS" id="PR00040">
    <property type="entry name" value="HTHMERR"/>
</dbReference>
<proteinExistence type="predicted"/>
<evidence type="ECO:0000313" key="6">
    <source>
        <dbReference type="EMBL" id="KRK95883.1"/>
    </source>
</evidence>
<dbReference type="Proteomes" id="UP000051955">
    <property type="component" value="Unassembled WGS sequence"/>
</dbReference>
<evidence type="ECO:0000256" key="2">
    <source>
        <dbReference type="ARBA" id="ARBA00023125"/>
    </source>
</evidence>
<dbReference type="InterPro" id="IPR000551">
    <property type="entry name" value="MerR-type_HTH_dom"/>
</dbReference>
<dbReference type="RefSeq" id="WP_057801065.1">
    <property type="nucleotide sequence ID" value="NZ_AZDV01000005.1"/>
</dbReference>
<reference evidence="6 7" key="1">
    <citation type="journal article" date="2015" name="Genome Announc.">
        <title>Expanding the biotechnology potential of lactobacilli through comparative genomics of 213 strains and associated genera.</title>
        <authorList>
            <person name="Sun Z."/>
            <person name="Harris H.M."/>
            <person name="McCann A."/>
            <person name="Guo C."/>
            <person name="Argimon S."/>
            <person name="Zhang W."/>
            <person name="Yang X."/>
            <person name="Jeffery I.B."/>
            <person name="Cooney J.C."/>
            <person name="Kagawa T.F."/>
            <person name="Liu W."/>
            <person name="Song Y."/>
            <person name="Salvetti E."/>
            <person name="Wrobel A."/>
            <person name="Rasinkangas P."/>
            <person name="Parkhill J."/>
            <person name="Rea M.C."/>
            <person name="O'Sullivan O."/>
            <person name="Ritari J."/>
            <person name="Douillard F.P."/>
            <person name="Paul Ross R."/>
            <person name="Yang R."/>
            <person name="Briner A.E."/>
            <person name="Felis G.E."/>
            <person name="de Vos W.M."/>
            <person name="Barrangou R."/>
            <person name="Klaenhammer T.R."/>
            <person name="Caufield P.W."/>
            <person name="Cui Y."/>
            <person name="Zhang H."/>
            <person name="O'Toole P.W."/>
        </authorList>
    </citation>
    <scope>NUCLEOTIDE SEQUENCE [LARGE SCALE GENOMIC DNA]</scope>
    <source>
        <strain evidence="6 7">DSM 19394</strain>
    </source>
</reference>
<dbReference type="PANTHER" id="PTHR30204">
    <property type="entry name" value="REDOX-CYCLING DRUG-SENSING TRANSCRIPTIONAL ACTIVATOR SOXR"/>
    <property type="match status" value="1"/>
</dbReference>
<dbReference type="GO" id="GO:0003700">
    <property type="term" value="F:DNA-binding transcription factor activity"/>
    <property type="evidence" value="ECO:0007669"/>
    <property type="project" value="InterPro"/>
</dbReference>
<gene>
    <name evidence="6" type="ORF">FD25_GL002343</name>
</gene>
<keyword evidence="4" id="KW-0804">Transcription</keyword>
<evidence type="ECO:0000259" key="5">
    <source>
        <dbReference type="PROSITE" id="PS50937"/>
    </source>
</evidence>
<accession>A0A0R1LIY6</accession>
<keyword evidence="7" id="KW-1185">Reference proteome</keyword>
<evidence type="ECO:0000256" key="3">
    <source>
        <dbReference type="ARBA" id="ARBA00023159"/>
    </source>
</evidence>
<evidence type="ECO:0000313" key="7">
    <source>
        <dbReference type="Proteomes" id="UP000051955"/>
    </source>
</evidence>
<feature type="domain" description="HTH merR-type" evidence="5">
    <location>
        <begin position="1"/>
        <end position="71"/>
    </location>
</feature>
<keyword evidence="3" id="KW-0010">Activator</keyword>
<name>A0A0R1LIY6_9LACO</name>
<evidence type="ECO:0000256" key="4">
    <source>
        <dbReference type="ARBA" id="ARBA00023163"/>
    </source>
</evidence>
<dbReference type="SUPFAM" id="SSF46955">
    <property type="entry name" value="Putative DNA-binding domain"/>
    <property type="match status" value="1"/>
</dbReference>
<protein>
    <submittedName>
        <fullName evidence="6">MerR family transcriptional regulator</fullName>
    </submittedName>
</protein>
<dbReference type="Pfam" id="PF07739">
    <property type="entry name" value="TipAS"/>
    <property type="match status" value="1"/>
</dbReference>
<sequence length="253" mass="28619">MPYSIQALAKLAGLSPRTLRYYDQIGLLPAQRNPHNGYREYSAAQVDRLQRIRYWQTFGFTLTAIQKLLTQPLADQDAALRQQRETLRAEQVRLTELLQQLDRTLAAHQGGPQLTDSEKFTAFKHQALTANDQQYGAETRQRYGQAAVTASQQRFAALSAADYQAMQAIEAQLLVDLTQVAQTQDLTGATAKHIFTAHKDWLCFTWNNYTAAQHRGLAQLYRTDPRFQAYYDRKTGQPNAGVTLAAIIEHFTA</sequence>
<dbReference type="STRING" id="1423715.FD25_GL002343"/>
<dbReference type="Gene3D" id="1.10.490.50">
    <property type="entry name" value="Antibiotic binding domain of TipA-like multidrug resistance regulators"/>
    <property type="match status" value="1"/>
</dbReference>
<dbReference type="PATRIC" id="fig|1423715.3.peg.2418"/>